<protein>
    <submittedName>
        <fullName evidence="2">Uncharacterized protein</fullName>
    </submittedName>
</protein>
<dbReference type="Proteomes" id="UP000799753">
    <property type="component" value="Unassembled WGS sequence"/>
</dbReference>
<feature type="region of interest" description="Disordered" evidence="1">
    <location>
        <begin position="44"/>
        <end position="86"/>
    </location>
</feature>
<accession>A0A6A6RKM7</accession>
<gene>
    <name evidence="2" type="ORF">P280DRAFT_474544</name>
</gene>
<reference evidence="2" key="1">
    <citation type="journal article" date="2020" name="Stud. Mycol.">
        <title>101 Dothideomycetes genomes: a test case for predicting lifestyles and emergence of pathogens.</title>
        <authorList>
            <person name="Haridas S."/>
            <person name="Albert R."/>
            <person name="Binder M."/>
            <person name="Bloem J."/>
            <person name="Labutti K."/>
            <person name="Salamov A."/>
            <person name="Andreopoulos B."/>
            <person name="Baker S."/>
            <person name="Barry K."/>
            <person name="Bills G."/>
            <person name="Bluhm B."/>
            <person name="Cannon C."/>
            <person name="Castanera R."/>
            <person name="Culley D."/>
            <person name="Daum C."/>
            <person name="Ezra D."/>
            <person name="Gonzalez J."/>
            <person name="Henrissat B."/>
            <person name="Kuo A."/>
            <person name="Liang C."/>
            <person name="Lipzen A."/>
            <person name="Lutzoni F."/>
            <person name="Magnuson J."/>
            <person name="Mondo S."/>
            <person name="Nolan M."/>
            <person name="Ohm R."/>
            <person name="Pangilinan J."/>
            <person name="Park H.-J."/>
            <person name="Ramirez L."/>
            <person name="Alfaro M."/>
            <person name="Sun H."/>
            <person name="Tritt A."/>
            <person name="Yoshinaga Y."/>
            <person name="Zwiers L.-H."/>
            <person name="Turgeon B."/>
            <person name="Goodwin S."/>
            <person name="Spatafora J."/>
            <person name="Crous P."/>
            <person name="Grigoriev I."/>
        </authorList>
    </citation>
    <scope>NUCLEOTIDE SEQUENCE</scope>
    <source>
        <strain evidence="2">CBS 473.64</strain>
    </source>
</reference>
<proteinExistence type="predicted"/>
<sequence>MDFNNNNNNNMDVADAYSPAMSDFSDMDDDELDLYLANCGRLSSLPTPPPPSHHRITVPAFASPPALQTPPPEPQVARHFSELQGT</sequence>
<name>A0A6A6RKM7_9PLEO</name>
<evidence type="ECO:0000313" key="2">
    <source>
        <dbReference type="EMBL" id="KAF2634548.1"/>
    </source>
</evidence>
<organism evidence="2 3">
    <name type="scientific">Massarina eburnea CBS 473.64</name>
    <dbReference type="NCBI Taxonomy" id="1395130"/>
    <lineage>
        <taxon>Eukaryota</taxon>
        <taxon>Fungi</taxon>
        <taxon>Dikarya</taxon>
        <taxon>Ascomycota</taxon>
        <taxon>Pezizomycotina</taxon>
        <taxon>Dothideomycetes</taxon>
        <taxon>Pleosporomycetidae</taxon>
        <taxon>Pleosporales</taxon>
        <taxon>Massarineae</taxon>
        <taxon>Massarinaceae</taxon>
        <taxon>Massarina</taxon>
    </lineage>
</organism>
<dbReference type="AlphaFoldDB" id="A0A6A6RKM7"/>
<dbReference type="EMBL" id="MU006820">
    <property type="protein sequence ID" value="KAF2634548.1"/>
    <property type="molecule type" value="Genomic_DNA"/>
</dbReference>
<evidence type="ECO:0000256" key="1">
    <source>
        <dbReference type="SAM" id="MobiDB-lite"/>
    </source>
</evidence>
<keyword evidence="3" id="KW-1185">Reference proteome</keyword>
<evidence type="ECO:0000313" key="3">
    <source>
        <dbReference type="Proteomes" id="UP000799753"/>
    </source>
</evidence>